<sequence length="80" mass="9370">MTQTRESKQKREKEMPGCSKWKLPKESDAKDAGGNDYFSSLTVRARKKEREGKARRRRKSRDLNKVMNTDIIDLHFIGTK</sequence>
<comment type="caution">
    <text evidence="2">The sequence shown here is derived from an EMBL/GenBank/DDBJ whole genome shotgun (WGS) entry which is preliminary data.</text>
</comment>
<proteinExistence type="predicted"/>
<dbReference type="AlphaFoldDB" id="A0AAN9P0R3"/>
<evidence type="ECO:0000256" key="1">
    <source>
        <dbReference type="SAM" id="MobiDB-lite"/>
    </source>
</evidence>
<reference evidence="2 3" key="1">
    <citation type="submission" date="2024-01" db="EMBL/GenBank/DDBJ databases">
        <title>The genomes of 5 underutilized Papilionoideae crops provide insights into root nodulation and disease resistanc.</title>
        <authorList>
            <person name="Jiang F."/>
        </authorList>
    </citation>
    <scope>NUCLEOTIDE SEQUENCE [LARGE SCALE GENOMIC DNA]</scope>
    <source>
        <strain evidence="2">DUOXIRENSHENG_FW03</strain>
        <tissue evidence="2">Leaves</tissue>
    </source>
</reference>
<name>A0AAN9P0R3_PSOTE</name>
<feature type="compositionally biased region" description="Basic and acidic residues" evidence="1">
    <location>
        <begin position="1"/>
        <end position="15"/>
    </location>
</feature>
<accession>A0AAN9P0R3</accession>
<gene>
    <name evidence="2" type="ORF">VNO78_32623</name>
</gene>
<dbReference type="EMBL" id="JAYMYS010000009">
    <property type="protein sequence ID" value="KAK7380158.1"/>
    <property type="molecule type" value="Genomic_DNA"/>
</dbReference>
<protein>
    <submittedName>
        <fullName evidence="2">Uncharacterized protein</fullName>
    </submittedName>
</protein>
<organism evidence="2 3">
    <name type="scientific">Psophocarpus tetragonolobus</name>
    <name type="common">Winged bean</name>
    <name type="synonym">Dolichos tetragonolobus</name>
    <dbReference type="NCBI Taxonomy" id="3891"/>
    <lineage>
        <taxon>Eukaryota</taxon>
        <taxon>Viridiplantae</taxon>
        <taxon>Streptophyta</taxon>
        <taxon>Embryophyta</taxon>
        <taxon>Tracheophyta</taxon>
        <taxon>Spermatophyta</taxon>
        <taxon>Magnoliopsida</taxon>
        <taxon>eudicotyledons</taxon>
        <taxon>Gunneridae</taxon>
        <taxon>Pentapetalae</taxon>
        <taxon>rosids</taxon>
        <taxon>fabids</taxon>
        <taxon>Fabales</taxon>
        <taxon>Fabaceae</taxon>
        <taxon>Papilionoideae</taxon>
        <taxon>50 kb inversion clade</taxon>
        <taxon>NPAAA clade</taxon>
        <taxon>indigoferoid/millettioid clade</taxon>
        <taxon>Phaseoleae</taxon>
        <taxon>Psophocarpus</taxon>
    </lineage>
</organism>
<keyword evidence="3" id="KW-1185">Reference proteome</keyword>
<evidence type="ECO:0000313" key="2">
    <source>
        <dbReference type="EMBL" id="KAK7380158.1"/>
    </source>
</evidence>
<feature type="region of interest" description="Disordered" evidence="1">
    <location>
        <begin position="1"/>
        <end position="64"/>
    </location>
</feature>
<feature type="compositionally biased region" description="Basic and acidic residues" evidence="1">
    <location>
        <begin position="23"/>
        <end position="33"/>
    </location>
</feature>
<dbReference type="Proteomes" id="UP001386955">
    <property type="component" value="Unassembled WGS sequence"/>
</dbReference>
<evidence type="ECO:0000313" key="3">
    <source>
        <dbReference type="Proteomes" id="UP001386955"/>
    </source>
</evidence>